<feature type="compositionally biased region" description="Polar residues" evidence="1">
    <location>
        <begin position="233"/>
        <end position="244"/>
    </location>
</feature>
<comment type="caution">
    <text evidence="2">The sequence shown here is derived from an EMBL/GenBank/DDBJ whole genome shotgun (WGS) entry which is preliminary data.</text>
</comment>
<gene>
    <name evidence="2" type="ORF">OXD698_LOCUS38887</name>
</gene>
<dbReference type="AlphaFoldDB" id="A0A819Z677"/>
<organism evidence="2 3">
    <name type="scientific">Adineta steineri</name>
    <dbReference type="NCBI Taxonomy" id="433720"/>
    <lineage>
        <taxon>Eukaryota</taxon>
        <taxon>Metazoa</taxon>
        <taxon>Spiralia</taxon>
        <taxon>Gnathifera</taxon>
        <taxon>Rotifera</taxon>
        <taxon>Eurotatoria</taxon>
        <taxon>Bdelloidea</taxon>
        <taxon>Adinetida</taxon>
        <taxon>Adinetidae</taxon>
        <taxon>Adineta</taxon>
    </lineage>
</organism>
<sequence length="297" mass="34115">MASSSQTICSERTSTANYKRNGSNKTYCKFHNDQHRKLLDDQHRKLLDEQLDWLTVDHDDLQQKLLDHESTPTYHPSMSIIDKWEQESIARIQNIAVLARRRLLEVLNQHVVEVKKELKTLTPKMREARNRIKPFDDTNIQEWKTLLQNLKKLPDYPVMNDESNIIYGVTIDTKRKQQTFQFDSNPPVEPNSPVLISNAHNISSSRSKKYETGDQTTRASTSTSKKNDDSKRVTINNITSTRSHNVTPGGVLIIREEEKNITPPVVTPAPRVRRAHAEIPFDSGTYYPLRGPATIYG</sequence>
<evidence type="ECO:0000313" key="2">
    <source>
        <dbReference type="EMBL" id="CAF4166015.1"/>
    </source>
</evidence>
<dbReference type="Proteomes" id="UP000663844">
    <property type="component" value="Unassembled WGS sequence"/>
</dbReference>
<accession>A0A819Z677</accession>
<proteinExistence type="predicted"/>
<name>A0A819Z677_9BILA</name>
<reference evidence="2" key="1">
    <citation type="submission" date="2021-02" db="EMBL/GenBank/DDBJ databases">
        <authorList>
            <person name="Nowell W R."/>
        </authorList>
    </citation>
    <scope>NUCLEOTIDE SEQUENCE</scope>
</reference>
<dbReference type="EMBL" id="CAJOAZ010007585">
    <property type="protein sequence ID" value="CAF4166015.1"/>
    <property type="molecule type" value="Genomic_DNA"/>
</dbReference>
<feature type="region of interest" description="Disordered" evidence="1">
    <location>
        <begin position="201"/>
        <end position="244"/>
    </location>
</feature>
<evidence type="ECO:0000256" key="1">
    <source>
        <dbReference type="SAM" id="MobiDB-lite"/>
    </source>
</evidence>
<evidence type="ECO:0000313" key="3">
    <source>
        <dbReference type="Proteomes" id="UP000663844"/>
    </source>
</evidence>
<protein>
    <submittedName>
        <fullName evidence="2">Uncharacterized protein</fullName>
    </submittedName>
</protein>